<protein>
    <submittedName>
        <fullName evidence="1">Uncharacterized protein</fullName>
    </submittedName>
</protein>
<dbReference type="EMBL" id="JAKLTQ010000020">
    <property type="protein sequence ID" value="MCG2624115.1"/>
    <property type="molecule type" value="Genomic_DNA"/>
</dbReference>
<proteinExistence type="predicted"/>
<dbReference type="Proteomes" id="UP001165368">
    <property type="component" value="Unassembled WGS sequence"/>
</dbReference>
<gene>
    <name evidence="1" type="ORF">LVY72_19695</name>
</gene>
<keyword evidence="2" id="KW-1185">Reference proteome</keyword>
<name>A0ABS9LBR1_9MICC</name>
<reference evidence="1" key="1">
    <citation type="submission" date="2022-01" db="EMBL/GenBank/DDBJ databases">
        <authorList>
            <person name="Jo J.-H."/>
            <person name="Im W.-T."/>
        </authorList>
    </citation>
    <scope>NUCLEOTIDE SEQUENCE</scope>
    <source>
        <strain evidence="1">I2-34</strain>
    </source>
</reference>
<accession>A0ABS9LBR1</accession>
<comment type="caution">
    <text evidence="1">The sequence shown here is derived from an EMBL/GenBank/DDBJ whole genome shotgun (WGS) entry which is preliminary data.</text>
</comment>
<organism evidence="1 2">
    <name type="scientific">Arthrobacter hankyongi</name>
    <dbReference type="NCBI Taxonomy" id="2904801"/>
    <lineage>
        <taxon>Bacteria</taxon>
        <taxon>Bacillati</taxon>
        <taxon>Actinomycetota</taxon>
        <taxon>Actinomycetes</taxon>
        <taxon>Micrococcales</taxon>
        <taxon>Micrococcaceae</taxon>
        <taxon>Arthrobacter</taxon>
    </lineage>
</organism>
<dbReference type="RefSeq" id="WP_237825599.1">
    <property type="nucleotide sequence ID" value="NZ_JAKLTQ010000020.1"/>
</dbReference>
<evidence type="ECO:0000313" key="2">
    <source>
        <dbReference type="Proteomes" id="UP001165368"/>
    </source>
</evidence>
<sequence>MSPKEFDGLGDVVRLAEPAQRNPLQVFARAEVTFDGLRGNPCPVA</sequence>
<evidence type="ECO:0000313" key="1">
    <source>
        <dbReference type="EMBL" id="MCG2624115.1"/>
    </source>
</evidence>